<sequence length="71" mass="8350">MLICPRCEQAYLLKAKINKINEVIFLCEECEAMWLENQDIDLLNFVDFGTYLASHNLQPLWDEVDILNETD</sequence>
<dbReference type="Proteomes" id="UP000190683">
    <property type="component" value="Unassembled WGS sequence"/>
</dbReference>
<evidence type="ECO:0000313" key="2">
    <source>
        <dbReference type="Proteomes" id="UP000190683"/>
    </source>
</evidence>
<protein>
    <recommendedName>
        <fullName evidence="3">Transcription factor zinc-finger domain-containing protein</fullName>
    </recommendedName>
</protein>
<evidence type="ECO:0000313" key="1">
    <source>
        <dbReference type="EMBL" id="OOS23074.1"/>
    </source>
</evidence>
<proteinExistence type="predicted"/>
<dbReference type="EMBL" id="MUYV01000021">
    <property type="protein sequence ID" value="OOS23074.1"/>
    <property type="molecule type" value="Genomic_DNA"/>
</dbReference>
<organism evidence="1 2">
    <name type="scientific">Moraxella porci DSM 25326</name>
    <dbReference type="NCBI Taxonomy" id="573983"/>
    <lineage>
        <taxon>Bacteria</taxon>
        <taxon>Pseudomonadati</taxon>
        <taxon>Pseudomonadota</taxon>
        <taxon>Gammaproteobacteria</taxon>
        <taxon>Moraxellales</taxon>
        <taxon>Moraxellaceae</taxon>
        <taxon>Moraxella</taxon>
    </lineage>
</organism>
<comment type="caution">
    <text evidence="1">The sequence shown here is derived from an EMBL/GenBank/DDBJ whole genome shotgun (WGS) entry which is preliminary data.</text>
</comment>
<reference evidence="1 2" key="1">
    <citation type="submission" date="2017-02" db="EMBL/GenBank/DDBJ databases">
        <title>Draft genome sequence of Moraxella porci CCUG 54912T type strain.</title>
        <authorList>
            <person name="Salva-Serra F."/>
            <person name="Engstrom-Jakobsson H."/>
            <person name="Thorell K."/>
            <person name="Jaen-Luchoro D."/>
            <person name="Gonzales-Siles L."/>
            <person name="Karlsson R."/>
            <person name="Yazdan S."/>
            <person name="Boulund F."/>
            <person name="Johnning A."/>
            <person name="Engstrand L."/>
            <person name="Kristiansson E."/>
            <person name="Moore E."/>
        </authorList>
    </citation>
    <scope>NUCLEOTIDE SEQUENCE [LARGE SCALE GENOMIC DNA]</scope>
    <source>
        <strain evidence="1 2">CCUG 54912</strain>
    </source>
</reference>
<dbReference type="STRING" id="573983.B0681_10200"/>
<keyword evidence="2" id="KW-1185">Reference proteome</keyword>
<gene>
    <name evidence="1" type="ORF">B0681_10200</name>
</gene>
<accession>A0A1T0CL72</accession>
<dbReference type="AlphaFoldDB" id="A0A1T0CL72"/>
<evidence type="ECO:0008006" key="3">
    <source>
        <dbReference type="Google" id="ProtNLM"/>
    </source>
</evidence>
<dbReference type="RefSeq" id="WP_143821241.1">
    <property type="nucleotide sequence ID" value="NZ_MUYV01000021.1"/>
</dbReference>
<name>A0A1T0CL72_9GAMM</name>